<dbReference type="GO" id="GO:0006310">
    <property type="term" value="P:DNA recombination"/>
    <property type="evidence" value="ECO:0007669"/>
    <property type="project" value="UniProtKB-KW"/>
</dbReference>
<feature type="domain" description="Core-binding (CB)" evidence="5">
    <location>
        <begin position="8"/>
        <end position="97"/>
    </location>
</feature>
<dbReference type="InterPro" id="IPR013762">
    <property type="entry name" value="Integrase-like_cat_sf"/>
</dbReference>
<gene>
    <name evidence="6" type="ORF">ELS20_15795</name>
</gene>
<organism evidence="6 7">
    <name type="scientific">Haloarcula hispanica</name>
    <dbReference type="NCBI Taxonomy" id="51589"/>
    <lineage>
        <taxon>Archaea</taxon>
        <taxon>Methanobacteriati</taxon>
        <taxon>Methanobacteriota</taxon>
        <taxon>Stenosarchaea group</taxon>
        <taxon>Halobacteria</taxon>
        <taxon>Halobacteriales</taxon>
        <taxon>Haloarculaceae</taxon>
        <taxon>Haloarcula</taxon>
    </lineage>
</organism>
<dbReference type="Gene3D" id="1.10.150.130">
    <property type="match status" value="1"/>
</dbReference>
<dbReference type="Pfam" id="PF02899">
    <property type="entry name" value="Phage_int_SAM_1"/>
    <property type="match status" value="1"/>
</dbReference>
<dbReference type="InterPro" id="IPR044068">
    <property type="entry name" value="CB"/>
</dbReference>
<dbReference type="EMBL" id="RZIG01000002">
    <property type="protein sequence ID" value="RYJ11293.1"/>
    <property type="molecule type" value="Genomic_DNA"/>
</dbReference>
<dbReference type="InterPro" id="IPR011010">
    <property type="entry name" value="DNA_brk_join_enz"/>
</dbReference>
<evidence type="ECO:0000256" key="3">
    <source>
        <dbReference type="PROSITE-ProRule" id="PRU01248"/>
    </source>
</evidence>
<protein>
    <submittedName>
        <fullName evidence="6">Integrase</fullName>
    </submittedName>
</protein>
<proteinExistence type="predicted"/>
<dbReference type="GO" id="GO:0015074">
    <property type="term" value="P:DNA integration"/>
    <property type="evidence" value="ECO:0007669"/>
    <property type="project" value="InterPro"/>
</dbReference>
<comment type="caution">
    <text evidence="6">The sequence shown here is derived from an EMBL/GenBank/DDBJ whole genome shotgun (WGS) entry which is preliminary data.</text>
</comment>
<keyword evidence="2" id="KW-0233">DNA recombination</keyword>
<keyword evidence="1 3" id="KW-0238">DNA-binding</keyword>
<dbReference type="GO" id="GO:0003677">
    <property type="term" value="F:DNA binding"/>
    <property type="evidence" value="ECO:0007669"/>
    <property type="project" value="UniProtKB-UniRule"/>
</dbReference>
<dbReference type="InterPro" id="IPR010998">
    <property type="entry name" value="Integrase_recombinase_N"/>
</dbReference>
<dbReference type="Gene3D" id="1.10.443.10">
    <property type="entry name" value="Intergrase catalytic core"/>
    <property type="match status" value="1"/>
</dbReference>
<evidence type="ECO:0000259" key="5">
    <source>
        <dbReference type="PROSITE" id="PS51900"/>
    </source>
</evidence>
<feature type="compositionally biased region" description="Basic residues" evidence="4">
    <location>
        <begin position="328"/>
        <end position="337"/>
    </location>
</feature>
<feature type="region of interest" description="Disordered" evidence="4">
    <location>
        <begin position="321"/>
        <end position="343"/>
    </location>
</feature>
<evidence type="ECO:0000256" key="2">
    <source>
        <dbReference type="ARBA" id="ARBA00023172"/>
    </source>
</evidence>
<dbReference type="Proteomes" id="UP000293535">
    <property type="component" value="Unassembled WGS sequence"/>
</dbReference>
<dbReference type="PROSITE" id="PS51900">
    <property type="entry name" value="CB"/>
    <property type="match status" value="1"/>
</dbReference>
<name>A0A482TJL1_HALHI</name>
<evidence type="ECO:0000313" key="6">
    <source>
        <dbReference type="EMBL" id="RYJ11293.1"/>
    </source>
</evidence>
<evidence type="ECO:0000313" key="7">
    <source>
        <dbReference type="Proteomes" id="UP000293535"/>
    </source>
</evidence>
<evidence type="ECO:0000256" key="4">
    <source>
        <dbReference type="SAM" id="MobiDB-lite"/>
    </source>
</evidence>
<dbReference type="InterPro" id="IPR004107">
    <property type="entry name" value="Integrase_SAM-like_N"/>
</dbReference>
<dbReference type="SUPFAM" id="SSF56349">
    <property type="entry name" value="DNA breaking-rejoining enzymes"/>
    <property type="match status" value="1"/>
</dbReference>
<dbReference type="AlphaFoldDB" id="A0A482TJL1"/>
<accession>A0A482TJL1</accession>
<reference evidence="6 7" key="1">
    <citation type="submission" date="2018-12" db="EMBL/GenBank/DDBJ databases">
        <title>Draft genome sequence of Haloarcula hispinica strain 18.1, an halophilic archaeon isolated from Chott El Jerid of Southern Tunisia.</title>
        <authorList>
            <person name="Najjari A."/>
            <person name="Ben Dhia O."/>
            <person name="Ferjani R."/>
            <person name="Mahjoubi M."/>
            <person name="Sghaier H."/>
            <person name="Elshahed M."/>
            <person name="Ouzari H.I."/>
            <person name="Cherid A."/>
            <person name="Youssef N."/>
        </authorList>
    </citation>
    <scope>NUCLEOTIDE SEQUENCE [LARGE SCALE GENOMIC DNA]</scope>
    <source>
        <strain evidence="6 7">18.1</strain>
    </source>
</reference>
<sequence>MSDDLDPITPEAALEYYVDTRQYDLRETTMRSHESRLRSFVDWLQDQGIQNMNDVDVRTIHEYRVYKREDNGDDDPCNSVTMQGQVSTIRRFLDYLIDIDAVSESLPERVRLPNVDGDGTSDAQLDSARAEPILEYLHEYRYASAQHITLLLMWRTSARRGGIRALDLDDFDAEDRALCFRHRPETGTPLKNGERGERDVALSAHVAGIVEDYISSPNRHSVEDDHGRTPLITTEFGRPALTTLQNWVYRLTRPCVIGEPCPHDYDPETCEYNSSDGASGCPSSVAPHAVRTGSITAHRDAGTPREVVSDRGDVSEKILEKHYDKASKRQRMRRRRDHVPEDI</sequence>
<evidence type="ECO:0000256" key="1">
    <source>
        <dbReference type="ARBA" id="ARBA00023125"/>
    </source>
</evidence>
<dbReference type="RefSeq" id="WP_129756025.1">
    <property type="nucleotide sequence ID" value="NZ_JAFKAA010000002.1"/>
</dbReference>